<reference evidence="3" key="1">
    <citation type="submission" date="2023-11" db="EMBL/GenBank/DDBJ databases">
        <title>Detection of rare carbapenemases in Enterobacterales - comparison of two colorimetric and two CIM-based carbapenemase assays.</title>
        <authorList>
            <person name="Schaffarczyk L."/>
            <person name="Noster J."/>
            <person name="Stelzer Y."/>
            <person name="Sattler J."/>
            <person name="Gatermann S."/>
            <person name="Hamprecht A."/>
        </authorList>
    </citation>
    <scope>NUCLEOTIDE SEQUENCE</scope>
    <source>
        <strain evidence="3">CIM-Carb-133</strain>
    </source>
</reference>
<feature type="region of interest" description="Disordered" evidence="1">
    <location>
        <begin position="1"/>
        <end position="21"/>
    </location>
</feature>
<comment type="caution">
    <text evidence="3">The sequence shown here is derived from an EMBL/GenBank/DDBJ whole genome shotgun (WGS) entry which is preliminary data.</text>
</comment>
<dbReference type="Pfam" id="PF23961">
    <property type="entry name" value="Phage_tail_terminator_9"/>
    <property type="match status" value="1"/>
</dbReference>
<accession>A0AAW9ETR4</accession>
<dbReference type="AlphaFoldDB" id="A0AAW9ETR4"/>
<dbReference type="EMBL" id="JAXABJ010000012">
    <property type="protein sequence ID" value="MDX7149455.1"/>
    <property type="molecule type" value="Genomic_DNA"/>
</dbReference>
<protein>
    <recommendedName>
        <fullName evidence="2">Phage neck terminator protein gp12-like domain-containing protein</fullName>
    </recommendedName>
</protein>
<dbReference type="RefSeq" id="WP_319868603.1">
    <property type="nucleotide sequence ID" value="NZ_JAXABJ010000012.1"/>
</dbReference>
<dbReference type="Proteomes" id="UP001271725">
    <property type="component" value="Unassembled WGS sequence"/>
</dbReference>
<gene>
    <name evidence="3" type="ORF">SJ265_16860</name>
</gene>
<proteinExistence type="predicted"/>
<feature type="compositionally biased region" description="Polar residues" evidence="1">
    <location>
        <begin position="1"/>
        <end position="13"/>
    </location>
</feature>
<evidence type="ECO:0000259" key="2">
    <source>
        <dbReference type="Pfam" id="PF23961"/>
    </source>
</evidence>
<organism evidence="3 4">
    <name type="scientific">Citrobacter portucalensis</name>
    <dbReference type="NCBI Taxonomy" id="1639133"/>
    <lineage>
        <taxon>Bacteria</taxon>
        <taxon>Pseudomonadati</taxon>
        <taxon>Pseudomonadota</taxon>
        <taxon>Gammaproteobacteria</taxon>
        <taxon>Enterobacterales</taxon>
        <taxon>Enterobacteriaceae</taxon>
        <taxon>Citrobacter</taxon>
        <taxon>Citrobacter freundii complex</taxon>
    </lineage>
</organism>
<dbReference type="InterPro" id="IPR057087">
    <property type="entry name" value="Gp12-like"/>
</dbReference>
<evidence type="ECO:0000313" key="3">
    <source>
        <dbReference type="EMBL" id="MDX7149455.1"/>
    </source>
</evidence>
<feature type="domain" description="Phage neck terminator protein gp12-like" evidence="2">
    <location>
        <begin position="21"/>
        <end position="178"/>
    </location>
</feature>
<evidence type="ECO:0000313" key="4">
    <source>
        <dbReference type="Proteomes" id="UP001271725"/>
    </source>
</evidence>
<evidence type="ECO:0000256" key="1">
    <source>
        <dbReference type="SAM" id="MobiDB-lite"/>
    </source>
</evidence>
<sequence>MNDTTQPGYLTPTSPAPQHDQELERELSRWIRGVSGLPDGMARPRFTDPQPTIPELGTNWCGFNISDFQDSANPASVTKDEDTDYQWQYETLVVLCCFYGPGGQSFAKTFRSGLFISQNNAELNRVGLTLGEVGRIIPAPELINNQWQRRYDLSVTLRRKTVREYGIKSILSAPVKFFGE</sequence>
<name>A0AAW9ETR4_9ENTR</name>